<dbReference type="Pfam" id="PF00884">
    <property type="entry name" value="Sulfatase"/>
    <property type="match status" value="1"/>
</dbReference>
<keyword evidence="3" id="KW-0479">Metal-binding</keyword>
<protein>
    <submittedName>
        <fullName evidence="10">Sulfatase</fullName>
    </submittedName>
</protein>
<dbReference type="RefSeq" id="WP_147931870.1">
    <property type="nucleotide sequence ID" value="NZ_VOXD01000028.1"/>
</dbReference>
<reference evidence="10 11" key="1">
    <citation type="submission" date="2019-08" db="EMBL/GenBank/DDBJ databases">
        <title>Lewinella sp. strain SSH13 Genome sequencing and assembly.</title>
        <authorList>
            <person name="Kim I."/>
        </authorList>
    </citation>
    <scope>NUCLEOTIDE SEQUENCE [LARGE SCALE GENOMIC DNA]</scope>
    <source>
        <strain evidence="10 11">SSH13</strain>
    </source>
</reference>
<keyword evidence="11" id="KW-1185">Reference proteome</keyword>
<dbReference type="EMBL" id="VOXD01000028">
    <property type="protein sequence ID" value="TXF87961.1"/>
    <property type="molecule type" value="Genomic_DNA"/>
</dbReference>
<feature type="signal peptide" evidence="8">
    <location>
        <begin position="1"/>
        <end position="21"/>
    </location>
</feature>
<dbReference type="CDD" id="cd16030">
    <property type="entry name" value="iduronate-2-sulfatase"/>
    <property type="match status" value="1"/>
</dbReference>
<dbReference type="GO" id="GO:0046872">
    <property type="term" value="F:metal ion binding"/>
    <property type="evidence" value="ECO:0007669"/>
    <property type="project" value="UniProtKB-KW"/>
</dbReference>
<feature type="domain" description="Sulfatase N-terminal" evidence="9">
    <location>
        <begin position="36"/>
        <end position="388"/>
    </location>
</feature>
<evidence type="ECO:0000256" key="7">
    <source>
        <dbReference type="SAM" id="MobiDB-lite"/>
    </source>
</evidence>
<gene>
    <name evidence="10" type="ORF">FUA23_16505</name>
</gene>
<organism evidence="10 11">
    <name type="scientific">Neolewinella aurantiaca</name>
    <dbReference type="NCBI Taxonomy" id="2602767"/>
    <lineage>
        <taxon>Bacteria</taxon>
        <taxon>Pseudomonadati</taxon>
        <taxon>Bacteroidota</taxon>
        <taxon>Saprospiria</taxon>
        <taxon>Saprospirales</taxon>
        <taxon>Lewinellaceae</taxon>
        <taxon>Neolewinella</taxon>
    </lineage>
</organism>
<keyword evidence="6" id="KW-0106">Calcium</keyword>
<dbReference type="AlphaFoldDB" id="A0A5C7FEN2"/>
<dbReference type="GO" id="GO:0004423">
    <property type="term" value="F:iduronate-2-sulfatase activity"/>
    <property type="evidence" value="ECO:0007669"/>
    <property type="project" value="InterPro"/>
</dbReference>
<evidence type="ECO:0000259" key="9">
    <source>
        <dbReference type="Pfam" id="PF00884"/>
    </source>
</evidence>
<dbReference type="PROSITE" id="PS00149">
    <property type="entry name" value="SULFATASE_2"/>
    <property type="match status" value="1"/>
</dbReference>
<keyword evidence="5" id="KW-0378">Hydrolase</keyword>
<comment type="caution">
    <text evidence="10">The sequence shown here is derived from an EMBL/GenBank/DDBJ whole genome shotgun (WGS) entry which is preliminary data.</text>
</comment>
<dbReference type="PROSITE" id="PS51257">
    <property type="entry name" value="PROKAR_LIPOPROTEIN"/>
    <property type="match status" value="1"/>
</dbReference>
<evidence type="ECO:0000256" key="4">
    <source>
        <dbReference type="ARBA" id="ARBA00022729"/>
    </source>
</evidence>
<evidence type="ECO:0000256" key="1">
    <source>
        <dbReference type="ARBA" id="ARBA00001913"/>
    </source>
</evidence>
<dbReference type="InterPro" id="IPR000917">
    <property type="entry name" value="Sulfatase_N"/>
</dbReference>
<feature type="chain" id="PRO_5023098393" evidence="8">
    <location>
        <begin position="22"/>
        <end position="483"/>
    </location>
</feature>
<dbReference type="SUPFAM" id="SSF53649">
    <property type="entry name" value="Alkaline phosphatase-like"/>
    <property type="match status" value="1"/>
</dbReference>
<evidence type="ECO:0000313" key="10">
    <source>
        <dbReference type="EMBL" id="TXF87961.1"/>
    </source>
</evidence>
<dbReference type="OrthoDB" id="9777768at2"/>
<dbReference type="InterPro" id="IPR024607">
    <property type="entry name" value="Sulfatase_CS"/>
</dbReference>
<evidence type="ECO:0000256" key="3">
    <source>
        <dbReference type="ARBA" id="ARBA00022723"/>
    </source>
</evidence>
<evidence type="ECO:0000256" key="6">
    <source>
        <dbReference type="ARBA" id="ARBA00022837"/>
    </source>
</evidence>
<dbReference type="Proteomes" id="UP000321907">
    <property type="component" value="Unassembled WGS sequence"/>
</dbReference>
<dbReference type="Gene3D" id="3.40.720.10">
    <property type="entry name" value="Alkaline Phosphatase, subunit A"/>
    <property type="match status" value="1"/>
</dbReference>
<proteinExistence type="inferred from homology"/>
<comment type="cofactor">
    <cofactor evidence="1">
        <name>Ca(2+)</name>
        <dbReference type="ChEBI" id="CHEBI:29108"/>
    </cofactor>
</comment>
<sequence>MMRTCLLFASVLFLATGCNLARPTTTAPAAAPAEKPNVLLLIVDDMNDWVRAFGGNNQAVTPNLDRFAARAVRFDNAYCSAPLCNPSRTSLLTGLSPLRTGVHGNKENFRDQRGFADVVTLPQHFAANGYATFASGKIFHSPHGPKEQPRPGSDPGSFQEEWRGGLGVKFPPAEERFSALGKGTVKGKVPGPKNFDWQPIDIADEATADWQIANYGAQVLSRQHEKPFFLAVGIFRPHLPWYAPKKYFDLYDPQELRLPDVQPDDLADVGRNGNNYATNKLHDLMVEKGKWQEAMQGYLASLSFADACAGHLLGALEKSAFADNTIVVVMGDHGWNLGEKQHWGKNVLWEESAKTPLMIFDPRRPSPVVTDRVVSLLDVYPTLVELCGLTPRSGLDGESIAGWLRNPALSTKNYAVTVKNDDNLSLRTQAYRYTRYSDGTEELYNHMEDPLEWNNLATDPGAAKIITGLRRQLKVYEDKMSSK</sequence>
<dbReference type="InterPro" id="IPR017850">
    <property type="entry name" value="Alkaline_phosphatase_core_sf"/>
</dbReference>
<name>A0A5C7FEN2_9BACT</name>
<dbReference type="GO" id="GO:0005737">
    <property type="term" value="C:cytoplasm"/>
    <property type="evidence" value="ECO:0007669"/>
    <property type="project" value="TreeGrafter"/>
</dbReference>
<comment type="similarity">
    <text evidence="2">Belongs to the sulfatase family.</text>
</comment>
<keyword evidence="4 8" id="KW-0732">Signal</keyword>
<evidence type="ECO:0000256" key="5">
    <source>
        <dbReference type="ARBA" id="ARBA00022801"/>
    </source>
</evidence>
<accession>A0A5C7FEN2</accession>
<evidence type="ECO:0000256" key="2">
    <source>
        <dbReference type="ARBA" id="ARBA00008779"/>
    </source>
</evidence>
<dbReference type="InterPro" id="IPR035874">
    <property type="entry name" value="IDS"/>
</dbReference>
<evidence type="ECO:0000256" key="8">
    <source>
        <dbReference type="SAM" id="SignalP"/>
    </source>
</evidence>
<evidence type="ECO:0000313" key="11">
    <source>
        <dbReference type="Proteomes" id="UP000321907"/>
    </source>
</evidence>
<dbReference type="PANTHER" id="PTHR45953:SF1">
    <property type="entry name" value="IDURONATE 2-SULFATASE"/>
    <property type="match status" value="1"/>
</dbReference>
<dbReference type="PANTHER" id="PTHR45953">
    <property type="entry name" value="IDURONATE 2-SULFATASE"/>
    <property type="match status" value="1"/>
</dbReference>
<feature type="region of interest" description="Disordered" evidence="7">
    <location>
        <begin position="138"/>
        <end position="165"/>
    </location>
</feature>